<dbReference type="RefSeq" id="WP_128213289.1">
    <property type="nucleotide sequence ID" value="NZ_CP025746.1"/>
</dbReference>
<reference evidence="3 4" key="1">
    <citation type="submission" date="2018-01" db="EMBL/GenBank/DDBJ databases">
        <title>Genome Sequencing and Assembly of Anaerobacter polyendosporus strain CT4.</title>
        <authorList>
            <person name="Tachaapaikoon C."/>
            <person name="Sutheeworapong S."/>
            <person name="Jenjaroenpun P."/>
            <person name="Wongsurawat T."/>
            <person name="Nookeaw I."/>
            <person name="Cheawchanlertfa P."/>
            <person name="Kosugi A."/>
            <person name="Cheevadhanarak S."/>
            <person name="Ratanakhanokchai K."/>
        </authorList>
    </citation>
    <scope>NUCLEOTIDE SEQUENCE [LARGE SCALE GENOMIC DNA]</scope>
    <source>
        <strain evidence="3 4">CT4</strain>
    </source>
</reference>
<dbReference type="AlphaFoldDB" id="A0A3R5QU08"/>
<dbReference type="Proteomes" id="UP000286268">
    <property type="component" value="Chromosome"/>
</dbReference>
<evidence type="ECO:0000259" key="2">
    <source>
        <dbReference type="Pfam" id="PF03572"/>
    </source>
</evidence>
<dbReference type="Pfam" id="PF03572">
    <property type="entry name" value="Peptidase_S41"/>
    <property type="match status" value="1"/>
</dbReference>
<gene>
    <name evidence="3" type="ORF">C1I91_13110</name>
</gene>
<keyword evidence="4" id="KW-1185">Reference proteome</keyword>
<sequence length="448" mass="50394">MVMKINNKMKVGILAALVILIGMFIFYQWYNRKLVVASAKEFSKEFDEIDKSWVLSKKEVTSDTKQLIDIIENTHPFFILEGETDNYKKAKAKFVAETSKSMTKEEFKVEVSKYLSSIEDAHTEIQWQVDKVLDVNWKYINNKLVILDDKNKLTGKIVTKINGVGIDKVFKSIDELFPAENYVAVADNYSVYSKYKEVLGYSGVECTKDIDVTVTNGASEENIQLKFLNGANSFSKNNEIYSKKIDQSTVYVKLGTCVINGDLGKVIEELELELKEGIKNVIIDVTDNPGGNSEACSKLLEAINVKPGSFGSIRRFSELAQKKYGFSKKSGYDSHDSSNDAVPNPNISLYVITNEETFSSAQWLATWVKDGKLGTIIGRPSKNMPSSYGDVLGFQLKNSKLKGQVSFTKWTRPDKSKDSERVLETDIYVDYSENPLDKALEVIASKKK</sequence>
<feature type="transmembrane region" description="Helical" evidence="1">
    <location>
        <begin position="12"/>
        <end position="30"/>
    </location>
</feature>
<name>A0A3R5QU08_9CLOT</name>
<keyword evidence="1" id="KW-1133">Transmembrane helix</keyword>
<evidence type="ECO:0000256" key="1">
    <source>
        <dbReference type="SAM" id="Phobius"/>
    </source>
</evidence>
<organism evidence="3 4">
    <name type="scientific">Clostridium manihotivorum</name>
    <dbReference type="NCBI Taxonomy" id="2320868"/>
    <lineage>
        <taxon>Bacteria</taxon>
        <taxon>Bacillati</taxon>
        <taxon>Bacillota</taxon>
        <taxon>Clostridia</taxon>
        <taxon>Eubacteriales</taxon>
        <taxon>Clostridiaceae</taxon>
        <taxon>Clostridium</taxon>
    </lineage>
</organism>
<evidence type="ECO:0000313" key="3">
    <source>
        <dbReference type="EMBL" id="QAA32500.1"/>
    </source>
</evidence>
<feature type="domain" description="Tail specific protease" evidence="2">
    <location>
        <begin position="252"/>
        <end position="417"/>
    </location>
</feature>
<protein>
    <recommendedName>
        <fullName evidence="2">Tail specific protease domain-containing protein</fullName>
    </recommendedName>
</protein>
<dbReference type="GO" id="GO:0006508">
    <property type="term" value="P:proteolysis"/>
    <property type="evidence" value="ECO:0007669"/>
    <property type="project" value="InterPro"/>
</dbReference>
<dbReference type="GO" id="GO:0008236">
    <property type="term" value="F:serine-type peptidase activity"/>
    <property type="evidence" value="ECO:0007669"/>
    <property type="project" value="InterPro"/>
</dbReference>
<keyword evidence="1" id="KW-0812">Transmembrane</keyword>
<proteinExistence type="predicted"/>
<dbReference type="OrthoDB" id="3177522at2"/>
<dbReference type="SUPFAM" id="SSF52096">
    <property type="entry name" value="ClpP/crotonase"/>
    <property type="match status" value="1"/>
</dbReference>
<evidence type="ECO:0000313" key="4">
    <source>
        <dbReference type="Proteomes" id="UP000286268"/>
    </source>
</evidence>
<dbReference type="InterPro" id="IPR005151">
    <property type="entry name" value="Tail-specific_protease"/>
</dbReference>
<keyword evidence="1" id="KW-0472">Membrane</keyword>
<accession>A0A3R5QU08</accession>
<dbReference type="EMBL" id="CP025746">
    <property type="protein sequence ID" value="QAA32500.1"/>
    <property type="molecule type" value="Genomic_DNA"/>
</dbReference>
<dbReference type="InterPro" id="IPR029045">
    <property type="entry name" value="ClpP/crotonase-like_dom_sf"/>
</dbReference>
<dbReference type="KEGG" id="cmah:C1I91_13110"/>
<dbReference type="Gene3D" id="3.90.226.10">
    <property type="entry name" value="2-enoyl-CoA Hydratase, Chain A, domain 1"/>
    <property type="match status" value="1"/>
</dbReference>